<keyword evidence="4" id="KW-1185">Reference proteome</keyword>
<feature type="domain" description="Chorein N-terminal" evidence="2">
    <location>
        <begin position="6"/>
        <end position="184"/>
    </location>
</feature>
<name>A0A2P5F086_TREOI</name>
<dbReference type="OrthoDB" id="428159at2759"/>
<gene>
    <name evidence="3" type="ORF">TorRG33x02_130090</name>
</gene>
<sequence length="600" mass="68225">MLFGTMLEGLVRQLILGYLGRYVKDIQKEQLKVTLWNEEVLLENVELTVEAFDYLQLPFALKEGRAGKLSIRIPWKKLGWDPIVIVLEDVFVCASQRDDQEWSSDAVERREIAGKKAKLAAAELAKLSKRVSDNRAGRSFMSYISAKIFDNIQVSIRSFHVLYHDFRSDLVHTVFGLKFSSLTIMKQNPFGSSNARIRAGQVQKTMEIIGLELYCGTFQGPLDLMTLDDARSRGKECDTILAPSDVSMSILVNRSGELDNNNLQLSINAEITSLEMSLNEVQLQQILILWDSLGTSQLRKKYGRYRPWCSPLSKKLKGWQKLWWHYAQESVLSDVRKRLKRTSWRYLGQRLSHRQKYVKLYKAKLYSLQQDQSIDENVLGELEQMEKELDIDDILSYRSAAECKLQELFLNSSAFNTSVNSSSVLLDRSNSDERLTGRSRGWLNWLSLGMLGAGGTDDSSQFSGVVSDEVIQDIYEATEFLPLNTSSVDAATDDQIYFCAIKFRINHISVMLRSMKCSKEIAQLVVSGSIIDCKLWDNSVTIVTIINSGEMFCPSSKKVLMLMKTSTNENNLKECEHPSLKVQVDASPNHEVELTVKVFF</sequence>
<accession>A0A2P5F086</accession>
<protein>
    <submittedName>
        <fullName evidence="3">Vacuolar protein sorting-associated protein</fullName>
    </submittedName>
</protein>
<dbReference type="AlphaFoldDB" id="A0A2P5F086"/>
<organism evidence="3 4">
    <name type="scientific">Trema orientale</name>
    <name type="common">Charcoal tree</name>
    <name type="synonym">Celtis orientalis</name>
    <dbReference type="NCBI Taxonomy" id="63057"/>
    <lineage>
        <taxon>Eukaryota</taxon>
        <taxon>Viridiplantae</taxon>
        <taxon>Streptophyta</taxon>
        <taxon>Embryophyta</taxon>
        <taxon>Tracheophyta</taxon>
        <taxon>Spermatophyta</taxon>
        <taxon>Magnoliopsida</taxon>
        <taxon>eudicotyledons</taxon>
        <taxon>Gunneridae</taxon>
        <taxon>Pentapetalae</taxon>
        <taxon>rosids</taxon>
        <taxon>fabids</taxon>
        <taxon>Rosales</taxon>
        <taxon>Cannabaceae</taxon>
        <taxon>Trema</taxon>
    </lineage>
</organism>
<dbReference type="PANTHER" id="PTHR16166">
    <property type="entry name" value="VACUOLAR PROTEIN SORTING-ASSOCIATED PROTEIN VPS13"/>
    <property type="match status" value="1"/>
</dbReference>
<dbReference type="Proteomes" id="UP000237000">
    <property type="component" value="Unassembled WGS sequence"/>
</dbReference>
<dbReference type="STRING" id="63057.A0A2P5F086"/>
<evidence type="ECO:0000313" key="3">
    <source>
        <dbReference type="EMBL" id="PON91193.1"/>
    </source>
</evidence>
<dbReference type="GO" id="GO:0006623">
    <property type="term" value="P:protein targeting to vacuole"/>
    <property type="evidence" value="ECO:0007669"/>
    <property type="project" value="TreeGrafter"/>
</dbReference>
<dbReference type="EMBL" id="JXTC01000076">
    <property type="protein sequence ID" value="PON91193.1"/>
    <property type="molecule type" value="Genomic_DNA"/>
</dbReference>
<dbReference type="InterPro" id="IPR026847">
    <property type="entry name" value="VPS13"/>
</dbReference>
<dbReference type="GO" id="GO:0045053">
    <property type="term" value="P:protein retention in Golgi apparatus"/>
    <property type="evidence" value="ECO:0007669"/>
    <property type="project" value="TreeGrafter"/>
</dbReference>
<comment type="caution">
    <text evidence="3">The sequence shown here is derived from an EMBL/GenBank/DDBJ whole genome shotgun (WGS) entry which is preliminary data.</text>
</comment>
<feature type="domain" description="Chorein N-terminal" evidence="2">
    <location>
        <begin position="240"/>
        <end position="566"/>
    </location>
</feature>
<dbReference type="InterPro" id="IPR026854">
    <property type="entry name" value="VPS13_N"/>
</dbReference>
<evidence type="ECO:0000256" key="1">
    <source>
        <dbReference type="ARBA" id="ARBA00022448"/>
    </source>
</evidence>
<dbReference type="InParanoid" id="A0A2P5F086"/>
<evidence type="ECO:0000259" key="2">
    <source>
        <dbReference type="Pfam" id="PF12624"/>
    </source>
</evidence>
<keyword evidence="1" id="KW-0813">Transport</keyword>
<reference evidence="4" key="1">
    <citation type="submission" date="2016-06" db="EMBL/GenBank/DDBJ databases">
        <title>Parallel loss of symbiosis genes in relatives of nitrogen-fixing non-legume Parasponia.</title>
        <authorList>
            <person name="Van Velzen R."/>
            <person name="Holmer R."/>
            <person name="Bu F."/>
            <person name="Rutten L."/>
            <person name="Van Zeijl A."/>
            <person name="Liu W."/>
            <person name="Santuari L."/>
            <person name="Cao Q."/>
            <person name="Sharma T."/>
            <person name="Shen D."/>
            <person name="Roswanjaya Y."/>
            <person name="Wardhani T."/>
            <person name="Kalhor M.S."/>
            <person name="Jansen J."/>
            <person name="Van den Hoogen J."/>
            <person name="Gungor B."/>
            <person name="Hartog M."/>
            <person name="Hontelez J."/>
            <person name="Verver J."/>
            <person name="Yang W.-C."/>
            <person name="Schijlen E."/>
            <person name="Repin R."/>
            <person name="Schilthuizen M."/>
            <person name="Schranz E."/>
            <person name="Heidstra R."/>
            <person name="Miyata K."/>
            <person name="Fedorova E."/>
            <person name="Kohlen W."/>
            <person name="Bisseling T."/>
            <person name="Smit S."/>
            <person name="Geurts R."/>
        </authorList>
    </citation>
    <scope>NUCLEOTIDE SEQUENCE [LARGE SCALE GENOMIC DNA]</scope>
    <source>
        <strain evidence="4">cv. RG33-2</strain>
    </source>
</reference>
<proteinExistence type="predicted"/>
<evidence type="ECO:0000313" key="4">
    <source>
        <dbReference type="Proteomes" id="UP000237000"/>
    </source>
</evidence>
<dbReference type="PANTHER" id="PTHR16166:SF143">
    <property type="entry name" value="PROTEIN SORTING-ASSOCIATED PROTEIN, PUTATIVE (DUF1162)-RELATED"/>
    <property type="match status" value="1"/>
</dbReference>
<dbReference type="Pfam" id="PF12624">
    <property type="entry name" value="VPS13_N"/>
    <property type="match status" value="2"/>
</dbReference>